<accession>A0A7W9CJI8</accession>
<evidence type="ECO:0000259" key="1">
    <source>
        <dbReference type="Pfam" id="PF08241"/>
    </source>
</evidence>
<dbReference type="InterPro" id="IPR029063">
    <property type="entry name" value="SAM-dependent_MTases_sf"/>
</dbReference>
<reference evidence="2 3" key="1">
    <citation type="submission" date="2020-08" db="EMBL/GenBank/DDBJ databases">
        <title>Genomic Encyclopedia of Type Strains, Phase IV (KMG-IV): sequencing the most valuable type-strain genomes for metagenomic binning, comparative biology and taxonomic classification.</title>
        <authorList>
            <person name="Goeker M."/>
        </authorList>
    </citation>
    <scope>NUCLEOTIDE SEQUENCE [LARGE SCALE GENOMIC DNA]</scope>
    <source>
        <strain evidence="2 3">DSM 4737</strain>
    </source>
</reference>
<dbReference type="Gene3D" id="3.40.50.150">
    <property type="entry name" value="Vaccinia Virus protein VP39"/>
    <property type="match status" value="1"/>
</dbReference>
<dbReference type="Proteomes" id="UP000545037">
    <property type="component" value="Unassembled WGS sequence"/>
</dbReference>
<feature type="domain" description="Methyltransferase type 11" evidence="1">
    <location>
        <begin position="84"/>
        <end position="130"/>
    </location>
</feature>
<evidence type="ECO:0000313" key="2">
    <source>
        <dbReference type="EMBL" id="MBB5746843.1"/>
    </source>
</evidence>
<dbReference type="SUPFAM" id="SSF53335">
    <property type="entry name" value="S-adenosyl-L-methionine-dependent methyltransferases"/>
    <property type="match status" value="1"/>
</dbReference>
<protein>
    <recommendedName>
        <fullName evidence="1">Methyltransferase type 11 domain-containing protein</fullName>
    </recommendedName>
</protein>
<organism evidence="2 3">
    <name type="scientific">Brevundimonas variabilis</name>
    <dbReference type="NCBI Taxonomy" id="74312"/>
    <lineage>
        <taxon>Bacteria</taxon>
        <taxon>Pseudomonadati</taxon>
        <taxon>Pseudomonadota</taxon>
        <taxon>Alphaproteobacteria</taxon>
        <taxon>Caulobacterales</taxon>
        <taxon>Caulobacteraceae</taxon>
        <taxon>Brevundimonas</taxon>
    </lineage>
</organism>
<name>A0A7W9CJI8_9CAUL</name>
<sequence length="225" mass="25648">MNLIHALQDNSNPDSLVSRFRRARARRIIALIETIHAEKGAVRIIDLGGEANYWTLFDRGFLDRSGVHITLVNPGGFEAVDETLFDAVDGDACHLPQYADRGFDLVHSNSVVEHVGDWVRMEAFAGEVRRLAPRYYVQTPYFWFPIEPHFSAPFFHWRSEQGRARALMKRPHGFSQKAADIGAAMRDVQHARLLDKTQFRFLFPDAEHHDEIVLGLTKSLIAVRA</sequence>
<comment type="caution">
    <text evidence="2">The sequence shown here is derived from an EMBL/GenBank/DDBJ whole genome shotgun (WGS) entry which is preliminary data.</text>
</comment>
<evidence type="ECO:0000313" key="3">
    <source>
        <dbReference type="Proteomes" id="UP000545037"/>
    </source>
</evidence>
<dbReference type="InterPro" id="IPR013216">
    <property type="entry name" value="Methyltransf_11"/>
</dbReference>
<dbReference type="RefSeq" id="WP_183213810.1">
    <property type="nucleotide sequence ID" value="NZ_JACHOR010000004.1"/>
</dbReference>
<dbReference type="AlphaFoldDB" id="A0A7W9CJI8"/>
<proteinExistence type="predicted"/>
<keyword evidence="3" id="KW-1185">Reference proteome</keyword>
<dbReference type="EMBL" id="JACHOR010000004">
    <property type="protein sequence ID" value="MBB5746843.1"/>
    <property type="molecule type" value="Genomic_DNA"/>
</dbReference>
<dbReference type="GO" id="GO:0008757">
    <property type="term" value="F:S-adenosylmethionine-dependent methyltransferase activity"/>
    <property type="evidence" value="ECO:0007669"/>
    <property type="project" value="InterPro"/>
</dbReference>
<gene>
    <name evidence="2" type="ORF">GGR13_002450</name>
</gene>
<dbReference type="Pfam" id="PF08241">
    <property type="entry name" value="Methyltransf_11"/>
    <property type="match status" value="1"/>
</dbReference>